<feature type="compositionally biased region" description="Acidic residues" evidence="8">
    <location>
        <begin position="221"/>
        <end position="236"/>
    </location>
</feature>
<dbReference type="GO" id="GO:0000398">
    <property type="term" value="P:mRNA splicing, via spliceosome"/>
    <property type="evidence" value="ECO:0007669"/>
    <property type="project" value="UniProtKB-UniRule"/>
</dbReference>
<dbReference type="EMBL" id="BSYA01000125">
    <property type="protein sequence ID" value="GMG33814.1"/>
    <property type="molecule type" value="Genomic_DNA"/>
</dbReference>
<dbReference type="EMBL" id="MKZY01000005">
    <property type="protein sequence ID" value="OOO08512.1"/>
    <property type="molecule type" value="Genomic_DNA"/>
</dbReference>
<evidence type="ECO:0000313" key="11">
    <source>
        <dbReference type="Proteomes" id="UP000190312"/>
    </source>
</evidence>
<keyword evidence="3 7" id="KW-0507">mRNA processing</keyword>
<comment type="caution">
    <text evidence="10">The sequence shown here is derived from an EMBL/GenBank/DDBJ whole genome shotgun (WGS) entry which is preliminary data.</text>
</comment>
<keyword evidence="6 7" id="KW-0539">Nucleus</keyword>
<dbReference type="VEuPathDB" id="FungiDB:AO090020000484"/>
<proteinExistence type="inferred from homology"/>
<evidence type="ECO:0000256" key="2">
    <source>
        <dbReference type="ARBA" id="ARBA00006164"/>
    </source>
</evidence>
<dbReference type="InterPro" id="IPR005037">
    <property type="entry name" value="PRP38"/>
</dbReference>
<comment type="subcellular location">
    <subcellularLocation>
        <location evidence="1 7">Nucleus</location>
    </subcellularLocation>
</comment>
<evidence type="ECO:0000256" key="3">
    <source>
        <dbReference type="ARBA" id="ARBA00022664"/>
    </source>
</evidence>
<evidence type="ECO:0000256" key="7">
    <source>
        <dbReference type="RuleBase" id="RU367025"/>
    </source>
</evidence>
<evidence type="ECO:0000256" key="6">
    <source>
        <dbReference type="ARBA" id="ARBA00023242"/>
    </source>
</evidence>
<protein>
    <recommendedName>
        <fullName evidence="7">Pre-mRNA-splicing factor 38</fullName>
    </recommendedName>
</protein>
<comment type="similarity">
    <text evidence="2 7">Belongs to the PRP38 family.</text>
</comment>
<dbReference type="eggNOG" id="KOG2889">
    <property type="taxonomic scope" value="Eukaryota"/>
</dbReference>
<evidence type="ECO:0000256" key="4">
    <source>
        <dbReference type="ARBA" id="ARBA00022728"/>
    </source>
</evidence>
<dbReference type="GO" id="GO:0005681">
    <property type="term" value="C:spliceosomal complex"/>
    <property type="evidence" value="ECO:0007669"/>
    <property type="project" value="UniProtKB-KW"/>
</dbReference>
<keyword evidence="4 7" id="KW-0747">Spliceosome</keyword>
<organism evidence="10 11">
    <name type="scientific">Aspergillus oryzae</name>
    <name type="common">Yellow koji mold</name>
    <dbReference type="NCBI Taxonomy" id="5062"/>
    <lineage>
        <taxon>Eukaryota</taxon>
        <taxon>Fungi</taxon>
        <taxon>Dikarya</taxon>
        <taxon>Ascomycota</taxon>
        <taxon>Pezizomycotina</taxon>
        <taxon>Eurotiomycetes</taxon>
        <taxon>Eurotiomycetidae</taxon>
        <taxon>Eurotiales</taxon>
        <taxon>Aspergillaceae</taxon>
        <taxon>Aspergillus</taxon>
        <taxon>Aspergillus subgen. Circumdati</taxon>
    </lineage>
</organism>
<dbReference type="OMA" id="GEHFKYL"/>
<evidence type="ECO:0000256" key="5">
    <source>
        <dbReference type="ARBA" id="ARBA00023187"/>
    </source>
</evidence>
<evidence type="ECO:0000313" key="10">
    <source>
        <dbReference type="EMBL" id="OOO08512.1"/>
    </source>
</evidence>
<evidence type="ECO:0000256" key="1">
    <source>
        <dbReference type="ARBA" id="ARBA00004123"/>
    </source>
</evidence>
<dbReference type="Proteomes" id="UP001165205">
    <property type="component" value="Unassembled WGS sequence"/>
</dbReference>
<feature type="region of interest" description="Disordered" evidence="8">
    <location>
        <begin position="221"/>
        <end position="254"/>
    </location>
</feature>
<reference evidence="9" key="2">
    <citation type="submission" date="2023-04" db="EMBL/GenBank/DDBJ databases">
        <title>Aspergillus oryzae NBRC 4228.</title>
        <authorList>
            <person name="Ichikawa N."/>
            <person name="Sato H."/>
            <person name="Tonouchi N."/>
        </authorList>
    </citation>
    <scope>NUCLEOTIDE SEQUENCE</scope>
    <source>
        <strain evidence="9">NBRC 4228</strain>
    </source>
</reference>
<dbReference type="PANTHER" id="PTHR23142">
    <property type="entry name" value="PRE-MRNA-SPLICING FACTOR 38A-RELATED"/>
    <property type="match status" value="1"/>
</dbReference>
<reference evidence="10 11" key="1">
    <citation type="submission" date="2016-10" db="EMBL/GenBank/DDBJ databases">
        <title>Genome sequencing of Aspergillus oryzae BCC7051.</title>
        <authorList>
            <person name="Thammarongtham C."/>
            <person name="Vorapreeda T."/>
            <person name="Nookaew I."/>
            <person name="Srisuk T."/>
            <person name="Land M."/>
            <person name="Jeennor S."/>
            <person name="Laoteng K."/>
        </authorList>
    </citation>
    <scope>NUCLEOTIDE SEQUENCE [LARGE SCALE GENOMIC DNA]</scope>
    <source>
        <strain evidence="10 11">BCC7051</strain>
    </source>
</reference>
<dbReference type="Pfam" id="PF03371">
    <property type="entry name" value="PRP38"/>
    <property type="match status" value="1"/>
</dbReference>
<name>A0A1S9DHG2_ASPOZ</name>
<accession>A0A1S9DHG2</accession>
<dbReference type="Proteomes" id="UP000190312">
    <property type="component" value="Unassembled WGS sequence"/>
</dbReference>
<dbReference type="OrthoDB" id="190958at2759"/>
<gene>
    <name evidence="9" type="ORF">Aory04_000927100</name>
    <name evidence="10" type="ORF">OAory_01098080</name>
</gene>
<comment type="function">
    <text evidence="7">Required for pre-mRNA splicing.</text>
</comment>
<evidence type="ECO:0000256" key="8">
    <source>
        <dbReference type="SAM" id="MobiDB-lite"/>
    </source>
</evidence>
<keyword evidence="5 7" id="KW-0508">mRNA splicing</keyword>
<evidence type="ECO:0000313" key="9">
    <source>
        <dbReference type="EMBL" id="GMG33814.1"/>
    </source>
</evidence>
<sequence>MASHRADASSLLDNRGYTGPLVRGVNPATLFEKAVRDRITDSYYWKEQCFGLNAATLCDRAVELTSIGGTYGVSEKPTPFLCLAFKMLQLNPDRDIVLEYLNFTDPVNDEEGEQTAAEQAENGVVKQRGDFKYLRALAAFYVRLTFDAVDVYKTLEPLLLDYRKLKRRVRDSVVLTYVDQFVDDLLTKDRVCGTSLWKLPSRQQLEDLDLLEERVSPLAAELEEMDNGDKESEEGQASDARSADDASMIETATG</sequence>
<dbReference type="AlphaFoldDB" id="A0A1S9DHG2"/>